<evidence type="ECO:0000256" key="1">
    <source>
        <dbReference type="SAM" id="Phobius"/>
    </source>
</evidence>
<accession>A0A495XVH4</accession>
<organism evidence="3 4">
    <name type="scientific">Terracoccus luteus</name>
    <dbReference type="NCBI Taxonomy" id="53356"/>
    <lineage>
        <taxon>Bacteria</taxon>
        <taxon>Bacillati</taxon>
        <taxon>Actinomycetota</taxon>
        <taxon>Actinomycetes</taxon>
        <taxon>Micrococcales</taxon>
        <taxon>Intrasporangiaceae</taxon>
        <taxon>Terracoccus</taxon>
    </lineage>
</organism>
<dbReference type="EMBL" id="JACHVT010000006">
    <property type="protein sequence ID" value="MBB2987872.1"/>
    <property type="molecule type" value="Genomic_DNA"/>
</dbReference>
<keyword evidence="1" id="KW-1133">Transmembrane helix</keyword>
<keyword evidence="1" id="KW-0472">Membrane</keyword>
<sequence>MYATLWRRLPGPTALRLLLCLVLLAAVVAVLFTWVFPWVQTLLPTQDVTVPSG</sequence>
<name>A0A495XVH4_9MICO</name>
<evidence type="ECO:0000313" key="2">
    <source>
        <dbReference type="EMBL" id="MBB2987872.1"/>
    </source>
</evidence>
<proteinExistence type="predicted"/>
<comment type="caution">
    <text evidence="3">The sequence shown here is derived from an EMBL/GenBank/DDBJ whole genome shotgun (WGS) entry which is preliminary data.</text>
</comment>
<dbReference type="EMBL" id="RBXT01000001">
    <property type="protein sequence ID" value="RKT78257.1"/>
    <property type="molecule type" value="Genomic_DNA"/>
</dbReference>
<feature type="transmembrane region" description="Helical" evidence="1">
    <location>
        <begin position="14"/>
        <end position="36"/>
    </location>
</feature>
<dbReference type="AlphaFoldDB" id="A0A495XVH4"/>
<reference evidence="2 5" key="2">
    <citation type="submission" date="2020-08" db="EMBL/GenBank/DDBJ databases">
        <title>Genomic Encyclopedia of Type Strains, Phase IV (KMG-V): Genome sequencing to study the core and pangenomes of soil and plant-associated prokaryotes.</title>
        <authorList>
            <person name="Whitman W."/>
        </authorList>
    </citation>
    <scope>NUCLEOTIDE SEQUENCE [LARGE SCALE GENOMIC DNA]</scope>
    <source>
        <strain evidence="2 5">B3ACCR2</strain>
    </source>
</reference>
<dbReference type="Proteomes" id="UP000278440">
    <property type="component" value="Unassembled WGS sequence"/>
</dbReference>
<dbReference type="Proteomes" id="UP000590811">
    <property type="component" value="Unassembled WGS sequence"/>
</dbReference>
<protein>
    <submittedName>
        <fullName evidence="3">Uncharacterized protein</fullName>
    </submittedName>
</protein>
<keyword evidence="1" id="KW-0812">Transmembrane</keyword>
<evidence type="ECO:0000313" key="3">
    <source>
        <dbReference type="EMBL" id="RKT78257.1"/>
    </source>
</evidence>
<gene>
    <name evidence="3" type="ORF">DFJ68_1697</name>
    <name evidence="2" type="ORF">FHW14_003058</name>
</gene>
<reference evidence="3 4" key="1">
    <citation type="submission" date="2018-10" db="EMBL/GenBank/DDBJ databases">
        <title>Sequencing the genomes of 1000 actinobacteria strains.</title>
        <authorList>
            <person name="Klenk H.-P."/>
        </authorList>
    </citation>
    <scope>NUCLEOTIDE SEQUENCE [LARGE SCALE GENOMIC DNA]</scope>
    <source>
        <strain evidence="3 4">DSM 44267</strain>
    </source>
</reference>
<dbReference type="RefSeq" id="WP_170165726.1">
    <property type="nucleotide sequence ID" value="NZ_JACHVT010000006.1"/>
</dbReference>
<keyword evidence="4" id="KW-1185">Reference proteome</keyword>
<evidence type="ECO:0000313" key="5">
    <source>
        <dbReference type="Proteomes" id="UP000590811"/>
    </source>
</evidence>
<evidence type="ECO:0000313" key="4">
    <source>
        <dbReference type="Proteomes" id="UP000278440"/>
    </source>
</evidence>